<keyword evidence="3" id="KW-0808">Transferase</keyword>
<organism evidence="5 6">
    <name type="scientific">Parnassius apollo</name>
    <name type="common">Apollo butterfly</name>
    <name type="synonym">Papilio apollo</name>
    <dbReference type="NCBI Taxonomy" id="110799"/>
    <lineage>
        <taxon>Eukaryota</taxon>
        <taxon>Metazoa</taxon>
        <taxon>Ecdysozoa</taxon>
        <taxon>Arthropoda</taxon>
        <taxon>Hexapoda</taxon>
        <taxon>Insecta</taxon>
        <taxon>Pterygota</taxon>
        <taxon>Neoptera</taxon>
        <taxon>Endopterygota</taxon>
        <taxon>Lepidoptera</taxon>
        <taxon>Glossata</taxon>
        <taxon>Ditrysia</taxon>
        <taxon>Papilionoidea</taxon>
        <taxon>Papilionidae</taxon>
        <taxon>Parnassiinae</taxon>
        <taxon>Parnassini</taxon>
        <taxon>Parnassius</taxon>
        <taxon>Parnassius</taxon>
    </lineage>
</organism>
<evidence type="ECO:0000313" key="6">
    <source>
        <dbReference type="Proteomes" id="UP000691718"/>
    </source>
</evidence>
<accession>A0A8S3XBU5</accession>
<comment type="similarity">
    <text evidence="1">Belongs to the UDP-glycosyltransferase family.</text>
</comment>
<gene>
    <name evidence="5" type="ORF">PAPOLLO_LOCUS15495</name>
</gene>
<dbReference type="Proteomes" id="UP000691718">
    <property type="component" value="Unassembled WGS sequence"/>
</dbReference>
<sequence>MTVAKIFVLLSFLACTCKGSKVLVVFPVTSRSHSTLGNSIVNILLDAGHQVNYVTPFPLKTNHTRLTCTDISSVLQELPDSVRLNLAEISKTKGSHWVLPMGYMFASQALRHPAVQTLLNDTSKSFDVIVAEWLYSGLLAPLAAVYGCPLVWYASSDVSWQSLRMVHEASSPAYSVDPQSLRLPILPFTTGEKVHQLMLQVYLNAWIYYFTNYVELPAYREIYAGPLQLRGKTLPEYESLVYNASFLLINSHPPLGQNIPLPRNAKYVGGHHISLTRKPLPKDLQKLLDESKKGVIYFSLGSIIQGKDLPENMKRELIEYFGQLEQTVLWKIEEQLADLPQNIHILDWAPQDSILEHPNTVLFITHGGLMSVTEATHHGVPIIGIPMFGDQFVCVDLVTHRGCGIRVDFNNEMPSKIREAVNEILGNQSYSINAKHASSLFRRRPASPQKELLHWVELVADTRGAAFLRSPAVDISTWKKLNLDILLVILLLVWFLSKVIKVIKAHLGDQNTRENLEKKNE</sequence>
<dbReference type="CDD" id="cd03784">
    <property type="entry name" value="GT1_Gtf-like"/>
    <property type="match status" value="1"/>
</dbReference>
<dbReference type="AlphaFoldDB" id="A0A8S3XBU5"/>
<proteinExistence type="inferred from homology"/>
<comment type="caution">
    <text evidence="5">The sequence shown here is derived from an EMBL/GenBank/DDBJ whole genome shotgun (WGS) entry which is preliminary data.</text>
</comment>
<feature type="chain" id="PRO_5035822924" evidence="4">
    <location>
        <begin position="20"/>
        <end position="521"/>
    </location>
</feature>
<keyword evidence="4" id="KW-0732">Signal</keyword>
<evidence type="ECO:0000256" key="3">
    <source>
        <dbReference type="ARBA" id="ARBA00022679"/>
    </source>
</evidence>
<dbReference type="PANTHER" id="PTHR48043:SF145">
    <property type="entry name" value="FI06409P-RELATED"/>
    <property type="match status" value="1"/>
</dbReference>
<dbReference type="FunFam" id="3.40.50.2000:FF:000021">
    <property type="entry name" value="UDP-glucuronosyltransferase"/>
    <property type="match status" value="1"/>
</dbReference>
<dbReference type="PANTHER" id="PTHR48043">
    <property type="entry name" value="EG:EG0003.4 PROTEIN-RELATED"/>
    <property type="match status" value="1"/>
</dbReference>
<dbReference type="Pfam" id="PF00201">
    <property type="entry name" value="UDPGT"/>
    <property type="match status" value="1"/>
</dbReference>
<keyword evidence="6" id="KW-1185">Reference proteome</keyword>
<name>A0A8S3XBU5_PARAO</name>
<protein>
    <submittedName>
        <fullName evidence="5">(apollo) hypothetical protein</fullName>
    </submittedName>
</protein>
<dbReference type="EMBL" id="CAJQZP010001037">
    <property type="protein sequence ID" value="CAG5010947.1"/>
    <property type="molecule type" value="Genomic_DNA"/>
</dbReference>
<keyword evidence="2" id="KW-0328">Glycosyltransferase</keyword>
<feature type="signal peptide" evidence="4">
    <location>
        <begin position="1"/>
        <end position="19"/>
    </location>
</feature>
<dbReference type="OrthoDB" id="5835829at2759"/>
<dbReference type="InterPro" id="IPR050271">
    <property type="entry name" value="UDP-glycosyltransferase"/>
</dbReference>
<evidence type="ECO:0000256" key="2">
    <source>
        <dbReference type="ARBA" id="ARBA00022676"/>
    </source>
</evidence>
<evidence type="ECO:0000313" key="5">
    <source>
        <dbReference type="EMBL" id="CAG5010947.1"/>
    </source>
</evidence>
<evidence type="ECO:0000256" key="1">
    <source>
        <dbReference type="ARBA" id="ARBA00009995"/>
    </source>
</evidence>
<reference evidence="5" key="1">
    <citation type="submission" date="2021-04" db="EMBL/GenBank/DDBJ databases">
        <authorList>
            <person name="Tunstrom K."/>
        </authorList>
    </citation>
    <scope>NUCLEOTIDE SEQUENCE</scope>
</reference>
<dbReference type="InterPro" id="IPR002213">
    <property type="entry name" value="UDP_glucos_trans"/>
</dbReference>
<evidence type="ECO:0000256" key="4">
    <source>
        <dbReference type="SAM" id="SignalP"/>
    </source>
</evidence>
<dbReference type="GO" id="GO:0008194">
    <property type="term" value="F:UDP-glycosyltransferase activity"/>
    <property type="evidence" value="ECO:0007669"/>
    <property type="project" value="InterPro"/>
</dbReference>